<dbReference type="InterPro" id="IPR029045">
    <property type="entry name" value="ClpP/crotonase-like_dom_sf"/>
</dbReference>
<dbReference type="Gene3D" id="1.10.12.10">
    <property type="entry name" value="Lyase 2-enoyl-coa Hydratase, Chain A, domain 2"/>
    <property type="match status" value="1"/>
</dbReference>
<dbReference type="Proteomes" id="UP000236197">
    <property type="component" value="Unassembled WGS sequence"/>
</dbReference>
<dbReference type="SUPFAM" id="SSF52096">
    <property type="entry name" value="ClpP/crotonase"/>
    <property type="match status" value="1"/>
</dbReference>
<comment type="caution">
    <text evidence="2">The sequence shown here is derived from an EMBL/GenBank/DDBJ whole genome shotgun (WGS) entry which is preliminary data.</text>
</comment>
<dbReference type="EMBL" id="PPEK01000003">
    <property type="protein sequence ID" value="PNV68101.1"/>
    <property type="molecule type" value="Genomic_DNA"/>
</dbReference>
<dbReference type="AlphaFoldDB" id="A0A2K2UCN8"/>
<accession>A0A2K2UCN8</accession>
<organism evidence="2 3">
    <name type="scientific">Enteroscipio rubneri</name>
    <dbReference type="NCBI Taxonomy" id="2070686"/>
    <lineage>
        <taxon>Bacteria</taxon>
        <taxon>Bacillati</taxon>
        <taxon>Actinomycetota</taxon>
        <taxon>Coriobacteriia</taxon>
        <taxon>Eggerthellales</taxon>
        <taxon>Eggerthellaceae</taxon>
        <taxon>Enteroscipio</taxon>
    </lineage>
</organism>
<evidence type="ECO:0000313" key="2">
    <source>
        <dbReference type="EMBL" id="PNV68101.1"/>
    </source>
</evidence>
<name>A0A2K2UCN8_9ACTN</name>
<sequence>MSVYQDQYHLPAFDYGSYEKIKIEQDGPVYICSFDDPGNLNAMSYLQMSEFNDFLLKVRLDKDCRVIVLTGEGRSFCAGFNLDDHALPHPDDMGETQYMYYIMQRICSDQAVYMHRCEQTIIGALKGYAVGGGLSLACACDMRILGESFKMNAGYLAIGLTGTDMSGSFYLPKIIGYERAYRVLSSTDRFDAETLHSWGFGLKVVPDDEAVAEAVALAHHLCETTSPFGLRLTKEAMLSSIDGTCFETQIKMENRNQVLGTITDDGRMGRLKMNPKNKEAVKADPQKYRFRNL</sequence>
<comment type="similarity">
    <text evidence="1">Belongs to the enoyl-CoA hydratase/isomerase family.</text>
</comment>
<dbReference type="InterPro" id="IPR001753">
    <property type="entry name" value="Enoyl-CoA_hydra/iso"/>
</dbReference>
<reference evidence="3" key="1">
    <citation type="submission" date="2018-01" db="EMBL/GenBank/DDBJ databases">
        <title>Rubneribacter badeniensis gen. nov., sp. nov., and Colonibacter rubneri, gen. nov., sp. nov., WGS of new members of the Eggerthellaceae.</title>
        <authorList>
            <person name="Danylec N."/>
            <person name="Stoll D.A."/>
            <person name="Doetsch A."/>
            <person name="Kulling S.E."/>
            <person name="Huch M."/>
        </authorList>
    </citation>
    <scope>NUCLEOTIDE SEQUENCE [LARGE SCALE GENOMIC DNA]</scope>
    <source>
        <strain evidence="3">ResAG-96</strain>
    </source>
</reference>
<dbReference type="GO" id="GO:0016853">
    <property type="term" value="F:isomerase activity"/>
    <property type="evidence" value="ECO:0007669"/>
    <property type="project" value="UniProtKB-KW"/>
</dbReference>
<dbReference type="Gene3D" id="3.90.226.10">
    <property type="entry name" value="2-enoyl-CoA Hydratase, Chain A, domain 1"/>
    <property type="match status" value="1"/>
</dbReference>
<evidence type="ECO:0000313" key="3">
    <source>
        <dbReference type="Proteomes" id="UP000236197"/>
    </source>
</evidence>
<protein>
    <submittedName>
        <fullName evidence="2">Enoyl-CoA hydratase/isomerase family protein</fullName>
    </submittedName>
</protein>
<keyword evidence="3" id="KW-1185">Reference proteome</keyword>
<dbReference type="OrthoDB" id="9777711at2"/>
<dbReference type="PANTHER" id="PTHR43802:SF1">
    <property type="entry name" value="IP11341P-RELATED"/>
    <property type="match status" value="1"/>
</dbReference>
<gene>
    <name evidence="2" type="ORF">C2L71_04515</name>
</gene>
<dbReference type="RefSeq" id="WP_103264578.1">
    <property type="nucleotide sequence ID" value="NZ_CABMLE010000003.1"/>
</dbReference>
<keyword evidence="2" id="KW-0413">Isomerase</keyword>
<evidence type="ECO:0000256" key="1">
    <source>
        <dbReference type="ARBA" id="ARBA00005254"/>
    </source>
</evidence>
<proteinExistence type="inferred from homology"/>
<dbReference type="CDD" id="cd06558">
    <property type="entry name" value="crotonase-like"/>
    <property type="match status" value="1"/>
</dbReference>
<dbReference type="InterPro" id="IPR014748">
    <property type="entry name" value="Enoyl-CoA_hydra_C"/>
</dbReference>
<dbReference type="PANTHER" id="PTHR43802">
    <property type="entry name" value="ENOYL-COA HYDRATASE"/>
    <property type="match status" value="1"/>
</dbReference>
<dbReference type="Pfam" id="PF00378">
    <property type="entry name" value="ECH_1"/>
    <property type="match status" value="1"/>
</dbReference>